<dbReference type="RefSeq" id="WP_066922838.1">
    <property type="nucleotide sequence ID" value="NZ_CP011971.1"/>
</dbReference>
<dbReference type="Proteomes" id="UP000070250">
    <property type="component" value="Chromosome"/>
</dbReference>
<dbReference type="PANTHER" id="PTHR10916:SF0">
    <property type="entry name" value="LARGE RIBOSOMAL SUBUNIT PROTEIN UL29C"/>
    <property type="match status" value="1"/>
</dbReference>
<sequence length="69" mass="7902">MSAKELRQKSTGELQKELLDLRREQFNLRMALASGQNAKPDQFGKVRRSIARVKTIMAEQRRTAAEKGE</sequence>
<evidence type="ECO:0000313" key="6">
    <source>
        <dbReference type="EMBL" id="AMN46520.1"/>
    </source>
</evidence>
<protein>
    <recommendedName>
        <fullName evidence="4 5">Large ribosomal subunit protein uL29</fullName>
    </recommendedName>
</protein>
<dbReference type="InterPro" id="IPR001854">
    <property type="entry name" value="Ribosomal_uL29"/>
</dbReference>
<dbReference type="GO" id="GO:0006412">
    <property type="term" value="P:translation"/>
    <property type="evidence" value="ECO:0007669"/>
    <property type="project" value="UniProtKB-UniRule"/>
</dbReference>
<evidence type="ECO:0000256" key="5">
    <source>
        <dbReference type="HAMAP-Rule" id="MF_00374"/>
    </source>
</evidence>
<keyword evidence="7" id="KW-1185">Reference proteome</keyword>
<dbReference type="KEGG" id="sdf:ACG33_05295"/>
<dbReference type="AlphaFoldDB" id="A0A127FAA1"/>
<dbReference type="SUPFAM" id="SSF46561">
    <property type="entry name" value="Ribosomal protein L29 (L29p)"/>
    <property type="match status" value="1"/>
</dbReference>
<dbReference type="STRING" id="465721.ACG33_05295"/>
<dbReference type="PANTHER" id="PTHR10916">
    <property type="entry name" value="60S RIBOSOMAL PROTEIN L35/50S RIBOSOMAL PROTEIN L29"/>
    <property type="match status" value="1"/>
</dbReference>
<evidence type="ECO:0000313" key="7">
    <source>
        <dbReference type="Proteomes" id="UP000070250"/>
    </source>
</evidence>
<dbReference type="Pfam" id="PF00831">
    <property type="entry name" value="Ribosomal_L29"/>
    <property type="match status" value="1"/>
</dbReference>
<accession>A0A127FAA1</accession>
<gene>
    <name evidence="5" type="primary">rpmC</name>
    <name evidence="6" type="ORF">ACG33_05295</name>
</gene>
<dbReference type="OrthoDB" id="9815192at2"/>
<dbReference type="Gene3D" id="1.10.287.310">
    <property type="match status" value="1"/>
</dbReference>
<dbReference type="HAMAP" id="MF_00374">
    <property type="entry name" value="Ribosomal_uL29"/>
    <property type="match status" value="1"/>
</dbReference>
<name>A0A127FAA1_STEDE</name>
<dbReference type="EMBL" id="CP011971">
    <property type="protein sequence ID" value="AMN46520.1"/>
    <property type="molecule type" value="Genomic_DNA"/>
</dbReference>
<dbReference type="CDD" id="cd00427">
    <property type="entry name" value="Ribosomal_L29_HIP"/>
    <property type="match status" value="1"/>
</dbReference>
<keyword evidence="2 5" id="KW-0689">Ribosomal protein</keyword>
<dbReference type="GO" id="GO:0022625">
    <property type="term" value="C:cytosolic large ribosomal subunit"/>
    <property type="evidence" value="ECO:0007669"/>
    <property type="project" value="TreeGrafter"/>
</dbReference>
<dbReference type="PATRIC" id="fig|465721.4.peg.1125"/>
<evidence type="ECO:0000256" key="1">
    <source>
        <dbReference type="ARBA" id="ARBA00009254"/>
    </source>
</evidence>
<dbReference type="NCBIfam" id="TIGR00012">
    <property type="entry name" value="L29"/>
    <property type="match status" value="1"/>
</dbReference>
<evidence type="ECO:0000256" key="4">
    <source>
        <dbReference type="ARBA" id="ARBA00035204"/>
    </source>
</evidence>
<organism evidence="6 7">
    <name type="scientific">Steroidobacter denitrificans</name>
    <dbReference type="NCBI Taxonomy" id="465721"/>
    <lineage>
        <taxon>Bacteria</taxon>
        <taxon>Pseudomonadati</taxon>
        <taxon>Pseudomonadota</taxon>
        <taxon>Gammaproteobacteria</taxon>
        <taxon>Steroidobacterales</taxon>
        <taxon>Steroidobacteraceae</taxon>
        <taxon>Steroidobacter</taxon>
    </lineage>
</organism>
<keyword evidence="3 5" id="KW-0687">Ribonucleoprotein</keyword>
<evidence type="ECO:0000256" key="3">
    <source>
        <dbReference type="ARBA" id="ARBA00023274"/>
    </source>
</evidence>
<evidence type="ECO:0000256" key="2">
    <source>
        <dbReference type="ARBA" id="ARBA00022980"/>
    </source>
</evidence>
<dbReference type="InterPro" id="IPR050063">
    <property type="entry name" value="Ribosomal_protein_uL29"/>
</dbReference>
<dbReference type="FunFam" id="1.10.287.310:FF:000001">
    <property type="entry name" value="50S ribosomal protein L29"/>
    <property type="match status" value="1"/>
</dbReference>
<reference evidence="6 7" key="1">
    <citation type="submission" date="2015-06" db="EMBL/GenBank/DDBJ databases">
        <title>A Comprehensive Approach to Explore the Metabolic and Phylogenetic Diversity of Bacterial Steroid Degradation in the Environment: Testosterone as an Example.</title>
        <authorList>
            <person name="Yang F.-C."/>
            <person name="Chen Y.-L."/>
            <person name="Yu C.-P."/>
            <person name="Tang S.-L."/>
            <person name="Wang P.-H."/>
            <person name="Ismail W."/>
            <person name="Wang C.-H."/>
            <person name="Yang C.-Y."/>
            <person name="Chiang Y.-R."/>
        </authorList>
    </citation>
    <scope>NUCLEOTIDE SEQUENCE [LARGE SCALE GENOMIC DNA]</scope>
    <source>
        <strain evidence="6 7">DSM 18526</strain>
    </source>
</reference>
<comment type="similarity">
    <text evidence="1 5">Belongs to the universal ribosomal protein uL29 family.</text>
</comment>
<proteinExistence type="inferred from homology"/>
<dbReference type="GO" id="GO:0003735">
    <property type="term" value="F:structural constituent of ribosome"/>
    <property type="evidence" value="ECO:0007669"/>
    <property type="project" value="InterPro"/>
</dbReference>
<dbReference type="InterPro" id="IPR036049">
    <property type="entry name" value="Ribosomal_uL29_sf"/>
</dbReference>